<feature type="compositionally biased region" description="Basic and acidic residues" evidence="1">
    <location>
        <begin position="102"/>
        <end position="121"/>
    </location>
</feature>
<evidence type="ECO:0000256" key="1">
    <source>
        <dbReference type="SAM" id="MobiDB-lite"/>
    </source>
</evidence>
<comment type="caution">
    <text evidence="2">The sequence shown here is derived from an EMBL/GenBank/DDBJ whole genome shotgun (WGS) entry which is preliminary data.</text>
</comment>
<protein>
    <submittedName>
        <fullName evidence="2">Uncharacterized protein</fullName>
    </submittedName>
</protein>
<reference evidence="2 3" key="1">
    <citation type="submission" date="2024-06" db="EMBL/GenBank/DDBJ databases">
        <title>The Natural Products Discovery Center: Release of the First 8490 Sequenced Strains for Exploring Actinobacteria Biosynthetic Diversity.</title>
        <authorList>
            <person name="Kalkreuter E."/>
            <person name="Kautsar S.A."/>
            <person name="Yang D."/>
            <person name="Bader C.D."/>
            <person name="Teijaro C.N."/>
            <person name="Fluegel L."/>
            <person name="Davis C.M."/>
            <person name="Simpson J.R."/>
            <person name="Lauterbach L."/>
            <person name="Steele A.D."/>
            <person name="Gui C."/>
            <person name="Meng S."/>
            <person name="Li G."/>
            <person name="Viehrig K."/>
            <person name="Ye F."/>
            <person name="Su P."/>
            <person name="Kiefer A.F."/>
            <person name="Nichols A."/>
            <person name="Cepeda A.J."/>
            <person name="Yan W."/>
            <person name="Fan B."/>
            <person name="Jiang Y."/>
            <person name="Adhikari A."/>
            <person name="Zheng C.-J."/>
            <person name="Schuster L."/>
            <person name="Cowan T.M."/>
            <person name="Smanski M.J."/>
            <person name="Chevrette M.G."/>
            <person name="De Carvalho L.P.S."/>
            <person name="Shen B."/>
        </authorList>
    </citation>
    <scope>NUCLEOTIDE SEQUENCE [LARGE SCALE GENOMIC DNA]</scope>
    <source>
        <strain evidence="2 3">NPDC000234</strain>
    </source>
</reference>
<feature type="region of interest" description="Disordered" evidence="1">
    <location>
        <begin position="96"/>
        <end position="122"/>
    </location>
</feature>
<sequence>MVAVDPAVTTTDDADLTALVPRASRLCLPHGQKEAAIRRPVETLLVDSANLLGLRAVLHAEVAIAAHRIRPDLAVRIGKPPRNIVGYVELRAESARPPSVGRRLEAPELDLHQRPDMEPRPSLHATLLDTSKREEPPPCCLTAVSRLSHETAKISRPGGLVTR</sequence>
<evidence type="ECO:0000313" key="3">
    <source>
        <dbReference type="Proteomes" id="UP001474181"/>
    </source>
</evidence>
<dbReference type="EMBL" id="JBEPEK010000001">
    <property type="protein sequence ID" value="MER7177912.1"/>
    <property type="molecule type" value="Genomic_DNA"/>
</dbReference>
<proteinExistence type="predicted"/>
<name>A0ABV1WM28_9ACTN</name>
<organism evidence="2 3">
    <name type="scientific">Streptomyces hyaluromycini</name>
    <dbReference type="NCBI Taxonomy" id="1377993"/>
    <lineage>
        <taxon>Bacteria</taxon>
        <taxon>Bacillati</taxon>
        <taxon>Actinomycetota</taxon>
        <taxon>Actinomycetes</taxon>
        <taxon>Kitasatosporales</taxon>
        <taxon>Streptomycetaceae</taxon>
        <taxon>Streptomyces</taxon>
    </lineage>
</organism>
<dbReference type="Proteomes" id="UP001474181">
    <property type="component" value="Unassembled WGS sequence"/>
</dbReference>
<dbReference type="RefSeq" id="WP_350775756.1">
    <property type="nucleotide sequence ID" value="NZ_JBEPEK010000001.1"/>
</dbReference>
<gene>
    <name evidence="2" type="ORF">ABT404_00180</name>
</gene>
<keyword evidence="3" id="KW-1185">Reference proteome</keyword>
<evidence type="ECO:0000313" key="2">
    <source>
        <dbReference type="EMBL" id="MER7177912.1"/>
    </source>
</evidence>
<accession>A0ABV1WM28</accession>